<evidence type="ECO:0000256" key="3">
    <source>
        <dbReference type="ARBA" id="ARBA00022989"/>
    </source>
</evidence>
<dbReference type="PANTHER" id="PTHR10924">
    <property type="entry name" value="MAJOR FACILITATOR SUPERFAMILY PROTEIN-RELATED"/>
    <property type="match status" value="1"/>
</dbReference>
<evidence type="ECO:0000313" key="8">
    <source>
        <dbReference type="Proteomes" id="UP001516400"/>
    </source>
</evidence>
<feature type="transmembrane region" description="Helical" evidence="5">
    <location>
        <begin position="21"/>
        <end position="43"/>
    </location>
</feature>
<feature type="transmembrane region" description="Helical" evidence="5">
    <location>
        <begin position="147"/>
        <end position="169"/>
    </location>
</feature>
<protein>
    <recommendedName>
        <fullName evidence="6">Major facilitator superfamily (MFS) profile domain-containing protein</fullName>
    </recommendedName>
</protein>
<feature type="transmembrane region" description="Helical" evidence="5">
    <location>
        <begin position="247"/>
        <end position="268"/>
    </location>
</feature>
<evidence type="ECO:0000256" key="1">
    <source>
        <dbReference type="ARBA" id="ARBA00004141"/>
    </source>
</evidence>
<feature type="transmembrane region" description="Helical" evidence="5">
    <location>
        <begin position="283"/>
        <end position="305"/>
    </location>
</feature>
<feature type="transmembrane region" description="Helical" evidence="5">
    <location>
        <begin position="317"/>
        <end position="340"/>
    </location>
</feature>
<dbReference type="Pfam" id="PF07690">
    <property type="entry name" value="MFS_1"/>
    <property type="match status" value="1"/>
</dbReference>
<accession>A0ABD2MTM5</accession>
<feature type="domain" description="Major facilitator superfamily (MFS) profile" evidence="6">
    <location>
        <begin position="20"/>
        <end position="430"/>
    </location>
</feature>
<feature type="transmembrane region" description="Helical" evidence="5">
    <location>
        <begin position="88"/>
        <end position="107"/>
    </location>
</feature>
<dbReference type="EMBL" id="JABFTP020000021">
    <property type="protein sequence ID" value="KAL3269456.1"/>
    <property type="molecule type" value="Genomic_DNA"/>
</dbReference>
<evidence type="ECO:0000256" key="4">
    <source>
        <dbReference type="ARBA" id="ARBA00023136"/>
    </source>
</evidence>
<organism evidence="7 8">
    <name type="scientific">Cryptolaemus montrouzieri</name>
    <dbReference type="NCBI Taxonomy" id="559131"/>
    <lineage>
        <taxon>Eukaryota</taxon>
        <taxon>Metazoa</taxon>
        <taxon>Ecdysozoa</taxon>
        <taxon>Arthropoda</taxon>
        <taxon>Hexapoda</taxon>
        <taxon>Insecta</taxon>
        <taxon>Pterygota</taxon>
        <taxon>Neoptera</taxon>
        <taxon>Endopterygota</taxon>
        <taxon>Coleoptera</taxon>
        <taxon>Polyphaga</taxon>
        <taxon>Cucujiformia</taxon>
        <taxon>Coccinelloidea</taxon>
        <taxon>Coccinellidae</taxon>
        <taxon>Scymninae</taxon>
        <taxon>Scymnini</taxon>
        <taxon>Cryptolaemus</taxon>
    </lineage>
</organism>
<evidence type="ECO:0000313" key="7">
    <source>
        <dbReference type="EMBL" id="KAL3269456.1"/>
    </source>
</evidence>
<dbReference type="PANTHER" id="PTHR10924:SF4">
    <property type="entry name" value="GH15861P"/>
    <property type="match status" value="1"/>
</dbReference>
<dbReference type="PROSITE" id="PS50850">
    <property type="entry name" value="MFS"/>
    <property type="match status" value="1"/>
</dbReference>
<keyword evidence="2 5" id="KW-0812">Transmembrane</keyword>
<feature type="transmembrane region" description="Helical" evidence="5">
    <location>
        <begin position="63"/>
        <end position="81"/>
    </location>
</feature>
<dbReference type="InterPro" id="IPR049680">
    <property type="entry name" value="FLVCR1-2_SLC49-like"/>
</dbReference>
<gene>
    <name evidence="7" type="ORF">HHI36_008526</name>
</gene>
<dbReference type="Gene3D" id="1.20.1250.20">
    <property type="entry name" value="MFS general substrate transporter like domains"/>
    <property type="match status" value="2"/>
</dbReference>
<dbReference type="GO" id="GO:0016020">
    <property type="term" value="C:membrane"/>
    <property type="evidence" value="ECO:0007669"/>
    <property type="project" value="UniProtKB-SubCell"/>
</dbReference>
<comment type="caution">
    <text evidence="7">The sequence shown here is derived from an EMBL/GenBank/DDBJ whole genome shotgun (WGS) entry which is preliminary data.</text>
</comment>
<feature type="transmembrane region" description="Helical" evidence="5">
    <location>
        <begin position="377"/>
        <end position="398"/>
    </location>
</feature>
<dbReference type="InterPro" id="IPR036259">
    <property type="entry name" value="MFS_trans_sf"/>
</dbReference>
<dbReference type="Proteomes" id="UP001516400">
    <property type="component" value="Unassembled WGS sequence"/>
</dbReference>
<keyword evidence="3 5" id="KW-1133">Transmembrane helix</keyword>
<proteinExistence type="predicted"/>
<name>A0ABD2MTM5_9CUCU</name>
<evidence type="ECO:0000256" key="5">
    <source>
        <dbReference type="SAM" id="Phobius"/>
    </source>
</evidence>
<evidence type="ECO:0000259" key="6">
    <source>
        <dbReference type="PROSITE" id="PS50850"/>
    </source>
</evidence>
<feature type="transmembrane region" description="Helical" evidence="5">
    <location>
        <begin position="113"/>
        <end position="135"/>
    </location>
</feature>
<dbReference type="InterPro" id="IPR011701">
    <property type="entry name" value="MFS"/>
</dbReference>
<keyword evidence="8" id="KW-1185">Reference proteome</keyword>
<keyword evidence="4 5" id="KW-0472">Membrane</keyword>
<dbReference type="AlphaFoldDB" id="A0ABD2MTM5"/>
<comment type="subcellular location">
    <subcellularLocation>
        <location evidence="1">Membrane</location>
        <topology evidence="1">Multi-pass membrane protein</topology>
    </subcellularLocation>
</comment>
<sequence length="453" mass="50713">MDGSRKSSLSRPFIKLDSYRWIIEVIFATYCGINFFQFLQFTIMANITEKYYNVSSTMADCTGLVFMFGFILLFIPVGHIIENTNLRTVAIISTGLTAFGTILKLFAASPTGFYLVLTAQTLCGVGQVFMISIFSKVACVWFGSDEVSTACGIGIMGSQTGLALGALTPSLLVPNSNDMDEITKGLKKLFLLDNLLSIPIFIIVLVFFRSKPESPPSHSQTQFYSGKNYEKIQYLDAFRGFLKNSDYLLIVICFGVPFGIYNSIGIIVNEMYLHYFPEDGKNVGVLTLMAIISGGVFGTIIFGYILDKTHKFKSVSFLVLTMNFATWVMVIICFHCRFVLATFFVVPLNGFFCESLMVIGFEYAIETTYPTPEAFGASFLNASIYIFAIINVFLMEFIFKNQGFFVAMMIIALFYALSACTILFVSPNLRRRNANLSETNYENIEEKIPLINE</sequence>
<dbReference type="SUPFAM" id="SSF103473">
    <property type="entry name" value="MFS general substrate transporter"/>
    <property type="match status" value="1"/>
</dbReference>
<evidence type="ECO:0000256" key="2">
    <source>
        <dbReference type="ARBA" id="ARBA00022692"/>
    </source>
</evidence>
<feature type="transmembrane region" description="Helical" evidence="5">
    <location>
        <begin position="404"/>
        <end position="425"/>
    </location>
</feature>
<feature type="transmembrane region" description="Helical" evidence="5">
    <location>
        <begin position="346"/>
        <end position="365"/>
    </location>
</feature>
<dbReference type="InterPro" id="IPR020846">
    <property type="entry name" value="MFS_dom"/>
</dbReference>
<feature type="transmembrane region" description="Helical" evidence="5">
    <location>
        <begin position="189"/>
        <end position="208"/>
    </location>
</feature>
<reference evidence="7 8" key="1">
    <citation type="journal article" date="2021" name="BMC Biol.">
        <title>Horizontally acquired antibacterial genes associated with adaptive radiation of ladybird beetles.</title>
        <authorList>
            <person name="Li H.S."/>
            <person name="Tang X.F."/>
            <person name="Huang Y.H."/>
            <person name="Xu Z.Y."/>
            <person name="Chen M.L."/>
            <person name="Du X.Y."/>
            <person name="Qiu B.Y."/>
            <person name="Chen P.T."/>
            <person name="Zhang W."/>
            <person name="Slipinski A."/>
            <person name="Escalona H.E."/>
            <person name="Waterhouse R.M."/>
            <person name="Zwick A."/>
            <person name="Pang H."/>
        </authorList>
    </citation>
    <scope>NUCLEOTIDE SEQUENCE [LARGE SCALE GENOMIC DNA]</scope>
    <source>
        <strain evidence="7">SYSU2018</strain>
    </source>
</reference>